<dbReference type="Pfam" id="PF12833">
    <property type="entry name" value="HTH_18"/>
    <property type="match status" value="1"/>
</dbReference>
<accession>A0ABQ1RLH4</accession>
<dbReference type="SMART" id="SM00342">
    <property type="entry name" value="HTH_ARAC"/>
    <property type="match status" value="1"/>
</dbReference>
<sequence>MFISSAEITYQGLVRQQGAYLTLRPGLPLSQWVNCFWQLRVPDGEFIYRVVPDNCVDWIFDLSAKEQSFMVRPFVSPVEFPISGPASYFGIRFHALACQGLTGVPVGEWAGKDNSIDAKPLIEPLISGQVQEVISLTDQFSQRCELLLAALPQLLHVPRVDPRLAGFVLSTCKGLNTGADLTRLDSTDFGISARQLRRLSQLHLGLSPKNFLKVVRFQAALHLLNVKEHRSVWAGHYYDQSHFIREFKTLAGTTPVNFLNMSVLYNK</sequence>
<name>A0ABQ1RLH4_9ALTE</name>
<dbReference type="InterPro" id="IPR018060">
    <property type="entry name" value="HTH_AraC"/>
</dbReference>
<dbReference type="PROSITE" id="PS01124">
    <property type="entry name" value="HTH_ARAC_FAMILY_2"/>
    <property type="match status" value="1"/>
</dbReference>
<dbReference type="InterPro" id="IPR046532">
    <property type="entry name" value="DUF6597"/>
</dbReference>
<gene>
    <name evidence="2" type="ORF">GCM10011357_31970</name>
</gene>
<proteinExistence type="predicted"/>
<evidence type="ECO:0000259" key="1">
    <source>
        <dbReference type="PROSITE" id="PS01124"/>
    </source>
</evidence>
<dbReference type="EMBL" id="BMGJ01000015">
    <property type="protein sequence ID" value="GGD74536.1"/>
    <property type="molecule type" value="Genomic_DNA"/>
</dbReference>
<dbReference type="Proteomes" id="UP000614272">
    <property type="component" value="Unassembled WGS sequence"/>
</dbReference>
<dbReference type="RefSeq" id="WP_099035923.1">
    <property type="nucleotide sequence ID" value="NZ_BMGJ01000015.1"/>
</dbReference>
<organism evidence="2 3">
    <name type="scientific">Lacimicrobium alkaliphilum</name>
    <dbReference type="NCBI Taxonomy" id="1526571"/>
    <lineage>
        <taxon>Bacteria</taxon>
        <taxon>Pseudomonadati</taxon>
        <taxon>Pseudomonadota</taxon>
        <taxon>Gammaproteobacteria</taxon>
        <taxon>Alteromonadales</taxon>
        <taxon>Alteromonadaceae</taxon>
        <taxon>Lacimicrobium</taxon>
    </lineage>
</organism>
<evidence type="ECO:0000313" key="2">
    <source>
        <dbReference type="EMBL" id="GGD74536.1"/>
    </source>
</evidence>
<comment type="caution">
    <text evidence="2">The sequence shown here is derived from an EMBL/GenBank/DDBJ whole genome shotgun (WGS) entry which is preliminary data.</text>
</comment>
<keyword evidence="3" id="KW-1185">Reference proteome</keyword>
<dbReference type="Pfam" id="PF20240">
    <property type="entry name" value="DUF6597"/>
    <property type="match status" value="1"/>
</dbReference>
<feature type="domain" description="HTH araC/xylS-type" evidence="1">
    <location>
        <begin position="189"/>
        <end position="261"/>
    </location>
</feature>
<dbReference type="Gene3D" id="1.10.10.60">
    <property type="entry name" value="Homeodomain-like"/>
    <property type="match status" value="1"/>
</dbReference>
<evidence type="ECO:0000313" key="3">
    <source>
        <dbReference type="Proteomes" id="UP000614272"/>
    </source>
</evidence>
<reference evidence="3" key="1">
    <citation type="journal article" date="2019" name="Int. J. Syst. Evol. Microbiol.">
        <title>The Global Catalogue of Microorganisms (GCM) 10K type strain sequencing project: providing services to taxonomists for standard genome sequencing and annotation.</title>
        <authorList>
            <consortium name="The Broad Institute Genomics Platform"/>
            <consortium name="The Broad Institute Genome Sequencing Center for Infectious Disease"/>
            <person name="Wu L."/>
            <person name="Ma J."/>
        </authorList>
    </citation>
    <scope>NUCLEOTIDE SEQUENCE [LARGE SCALE GENOMIC DNA]</scope>
    <source>
        <strain evidence="3">CGMCC 1.12923</strain>
    </source>
</reference>
<protein>
    <submittedName>
        <fullName evidence="2">Transcriptional regulator</fullName>
    </submittedName>
</protein>